<evidence type="ECO:0000313" key="18">
    <source>
        <dbReference type="Proteomes" id="UP001195483"/>
    </source>
</evidence>
<dbReference type="GO" id="GO:0005819">
    <property type="term" value="C:spindle"/>
    <property type="evidence" value="ECO:0007669"/>
    <property type="project" value="UniProtKB-SubCell"/>
</dbReference>
<keyword evidence="10" id="KW-0159">Chromosome partition</keyword>
<dbReference type="GO" id="GO:0051301">
    <property type="term" value="P:cell division"/>
    <property type="evidence" value="ECO:0007669"/>
    <property type="project" value="UniProtKB-KW"/>
</dbReference>
<protein>
    <submittedName>
        <fullName evidence="17">Uncharacterized protein</fullName>
    </submittedName>
</protein>
<evidence type="ECO:0000256" key="9">
    <source>
        <dbReference type="ARBA" id="ARBA00022776"/>
    </source>
</evidence>
<sequence length="173" mass="20857">MFDLRLLIPLKRLQDWRCRSMRNLKTATNMEELSRFYSEQAFHMHFESKRRKTFQNWPFDKTCSCNPETMAKAGFFHIPTEQEPDGVCCFLCFKELDGWEPDDDPWTEHKKHSPKCPFLKLNGKPVESLTVEEFIRLEIERQKNIINKLFDMKRKELEALNTEVRREMEHLLD</sequence>
<reference evidence="17" key="1">
    <citation type="journal article" date="2021" name="Genome Biol. Evol.">
        <title>A High-Quality Reference Genome for a Parasitic Bivalve with Doubly Uniparental Inheritance (Bivalvia: Unionida).</title>
        <authorList>
            <person name="Smith C.H."/>
        </authorList>
    </citation>
    <scope>NUCLEOTIDE SEQUENCE</scope>
    <source>
        <strain evidence="17">CHS0354</strain>
    </source>
</reference>
<dbReference type="FunFam" id="1.10.1170.10:FF:000009">
    <property type="entry name" value="Baculoviral IAP repeat-containing protein 5"/>
    <property type="match status" value="1"/>
</dbReference>
<reference evidence="17" key="3">
    <citation type="submission" date="2023-05" db="EMBL/GenBank/DDBJ databases">
        <authorList>
            <person name="Smith C.H."/>
        </authorList>
    </citation>
    <scope>NUCLEOTIDE SEQUENCE</scope>
    <source>
        <strain evidence="17">CHS0354</strain>
        <tissue evidence="17">Mantle</tissue>
    </source>
</reference>
<dbReference type="PANTHER" id="PTHR46771:SF5">
    <property type="entry name" value="DETERIN"/>
    <property type="match status" value="1"/>
</dbReference>
<evidence type="ECO:0000256" key="8">
    <source>
        <dbReference type="ARBA" id="ARBA00022723"/>
    </source>
</evidence>
<evidence type="ECO:0000256" key="13">
    <source>
        <dbReference type="ARBA" id="ARBA00023212"/>
    </source>
</evidence>
<comment type="caution">
    <text evidence="17">The sequence shown here is derived from an EMBL/GenBank/DDBJ whole genome shotgun (WGS) entry which is preliminary data.</text>
</comment>
<comment type="similarity">
    <text evidence="4">Belongs to the IAP family.</text>
</comment>
<dbReference type="AlphaFoldDB" id="A0AAE0SUN9"/>
<keyword evidence="14" id="KW-0539">Nucleus</keyword>
<evidence type="ECO:0000256" key="16">
    <source>
        <dbReference type="ARBA" id="ARBA00023328"/>
    </source>
</evidence>
<dbReference type="Pfam" id="PF00653">
    <property type="entry name" value="BIR"/>
    <property type="match status" value="1"/>
</dbReference>
<proteinExistence type="inferred from homology"/>
<evidence type="ECO:0000256" key="2">
    <source>
        <dbReference type="ARBA" id="ARBA00004186"/>
    </source>
</evidence>
<name>A0AAE0SUN9_9BIVA</name>
<keyword evidence="11" id="KW-0862">Zinc</keyword>
<dbReference type="PROSITE" id="PS50143">
    <property type="entry name" value="BIR_REPEAT_2"/>
    <property type="match status" value="1"/>
</dbReference>
<accession>A0AAE0SUN9</accession>
<keyword evidence="9" id="KW-0498">Mitosis</keyword>
<dbReference type="SUPFAM" id="SSF57924">
    <property type="entry name" value="Inhibitor of apoptosis (IAP) repeat"/>
    <property type="match status" value="1"/>
</dbReference>
<keyword evidence="5" id="KW-0963">Cytoplasm</keyword>
<keyword evidence="13" id="KW-0206">Cytoskeleton</keyword>
<keyword evidence="7" id="KW-0132">Cell division</keyword>
<dbReference type="SMART" id="SM00238">
    <property type="entry name" value="BIR"/>
    <property type="match status" value="1"/>
</dbReference>
<evidence type="ECO:0000256" key="6">
    <source>
        <dbReference type="ARBA" id="ARBA00022553"/>
    </source>
</evidence>
<dbReference type="GO" id="GO:0005634">
    <property type="term" value="C:nucleus"/>
    <property type="evidence" value="ECO:0007669"/>
    <property type="project" value="UniProtKB-SubCell"/>
</dbReference>
<evidence type="ECO:0000256" key="7">
    <source>
        <dbReference type="ARBA" id="ARBA00022618"/>
    </source>
</evidence>
<dbReference type="EMBL" id="JAEAOA010000271">
    <property type="protein sequence ID" value="KAK3598347.1"/>
    <property type="molecule type" value="Genomic_DNA"/>
</dbReference>
<evidence type="ECO:0000256" key="11">
    <source>
        <dbReference type="ARBA" id="ARBA00022833"/>
    </source>
</evidence>
<keyword evidence="18" id="KW-1185">Reference proteome</keyword>
<evidence type="ECO:0000256" key="10">
    <source>
        <dbReference type="ARBA" id="ARBA00022829"/>
    </source>
</evidence>
<dbReference type="GO" id="GO:0000775">
    <property type="term" value="C:chromosome, centromeric region"/>
    <property type="evidence" value="ECO:0007669"/>
    <property type="project" value="UniProtKB-SubCell"/>
</dbReference>
<reference evidence="17" key="2">
    <citation type="journal article" date="2021" name="Genome Biol. Evol.">
        <title>Developing a high-quality reference genome for a parasitic bivalve with doubly uniparental inheritance (Bivalvia: Unionida).</title>
        <authorList>
            <person name="Smith C.H."/>
        </authorList>
    </citation>
    <scope>NUCLEOTIDE SEQUENCE</scope>
    <source>
        <strain evidence="17">CHS0354</strain>
        <tissue evidence="17">Mantle</tissue>
    </source>
</reference>
<dbReference type="Proteomes" id="UP001195483">
    <property type="component" value="Unassembled WGS sequence"/>
</dbReference>
<keyword evidence="16" id="KW-0137">Centromere</keyword>
<dbReference type="PANTHER" id="PTHR46771">
    <property type="entry name" value="DETERIN"/>
    <property type="match status" value="1"/>
</dbReference>
<evidence type="ECO:0000256" key="12">
    <source>
        <dbReference type="ARBA" id="ARBA00022843"/>
    </source>
</evidence>
<comment type="subcellular location">
    <subcellularLocation>
        <location evidence="3">Chromosome</location>
        <location evidence="3">Centromere</location>
    </subcellularLocation>
    <subcellularLocation>
        <location evidence="2">Cytoplasm</location>
        <location evidence="2">Cytoskeleton</location>
        <location evidence="2">Spindle</location>
    </subcellularLocation>
    <subcellularLocation>
        <location evidence="1">Nucleus</location>
    </subcellularLocation>
</comment>
<dbReference type="CDD" id="cd00022">
    <property type="entry name" value="BIR"/>
    <property type="match status" value="1"/>
</dbReference>
<dbReference type="Gene3D" id="1.10.1170.10">
    <property type="entry name" value="Inhibitor Of Apoptosis Protein (2mihbC-IAP-1), Chain A"/>
    <property type="match status" value="1"/>
</dbReference>
<gene>
    <name evidence="17" type="ORF">CHS0354_003367</name>
</gene>
<evidence type="ECO:0000313" key="17">
    <source>
        <dbReference type="EMBL" id="KAK3598347.1"/>
    </source>
</evidence>
<keyword evidence="6" id="KW-0597">Phosphoprotein</keyword>
<keyword evidence="8" id="KW-0479">Metal-binding</keyword>
<evidence type="ECO:0000256" key="3">
    <source>
        <dbReference type="ARBA" id="ARBA00004584"/>
    </source>
</evidence>
<evidence type="ECO:0000256" key="5">
    <source>
        <dbReference type="ARBA" id="ARBA00022490"/>
    </source>
</evidence>
<evidence type="ECO:0000256" key="1">
    <source>
        <dbReference type="ARBA" id="ARBA00004123"/>
    </source>
</evidence>
<keyword evidence="15" id="KW-0131">Cell cycle</keyword>
<keyword evidence="12" id="KW-0832">Ubl conjugation</keyword>
<dbReference type="GO" id="GO:0007059">
    <property type="term" value="P:chromosome segregation"/>
    <property type="evidence" value="ECO:0007669"/>
    <property type="project" value="UniProtKB-KW"/>
</dbReference>
<dbReference type="InterPro" id="IPR051190">
    <property type="entry name" value="Baculoviral_IAP"/>
</dbReference>
<evidence type="ECO:0000256" key="14">
    <source>
        <dbReference type="ARBA" id="ARBA00023242"/>
    </source>
</evidence>
<evidence type="ECO:0000256" key="4">
    <source>
        <dbReference type="ARBA" id="ARBA00006672"/>
    </source>
</evidence>
<dbReference type="InterPro" id="IPR001370">
    <property type="entry name" value="BIR_rpt"/>
</dbReference>
<organism evidence="17 18">
    <name type="scientific">Potamilus streckersoni</name>
    <dbReference type="NCBI Taxonomy" id="2493646"/>
    <lineage>
        <taxon>Eukaryota</taxon>
        <taxon>Metazoa</taxon>
        <taxon>Spiralia</taxon>
        <taxon>Lophotrochozoa</taxon>
        <taxon>Mollusca</taxon>
        <taxon>Bivalvia</taxon>
        <taxon>Autobranchia</taxon>
        <taxon>Heteroconchia</taxon>
        <taxon>Palaeoheterodonta</taxon>
        <taxon>Unionida</taxon>
        <taxon>Unionoidea</taxon>
        <taxon>Unionidae</taxon>
        <taxon>Ambleminae</taxon>
        <taxon>Lampsilini</taxon>
        <taxon>Potamilus</taxon>
    </lineage>
</organism>
<evidence type="ECO:0000256" key="15">
    <source>
        <dbReference type="ARBA" id="ARBA00023306"/>
    </source>
</evidence>
<dbReference type="GO" id="GO:0046872">
    <property type="term" value="F:metal ion binding"/>
    <property type="evidence" value="ECO:0007669"/>
    <property type="project" value="UniProtKB-KW"/>
</dbReference>